<dbReference type="GO" id="GO:0004842">
    <property type="term" value="F:ubiquitin-protein transferase activity"/>
    <property type="evidence" value="ECO:0007669"/>
    <property type="project" value="InterPro"/>
</dbReference>
<keyword evidence="3" id="KW-1185">Reference proteome</keyword>
<sequence>WKFKKVSAITRHPPLPDYSLKLNLVPISFFKGQSESNTQSSPVLHDTNTRSTPFPPSNTNTRFTPAPPRDTNTRFTTDPRDTNTRSTPAPASNTNTRFTPAPLASSSDTNTRFTPDPRDTNTRSTPFPPSNTNTRFTPAPPRDTNTRFTTDPRDTNTRSTPAPASNTNTRFTPDPLAPSSDTNTRFTPDPRDTNTRSTPAPDSNTNTRFTPAPSSDTNTRYTPAPSSDTNTLESNLQSIVEDYQDLEKLCENASPNEVMDVEVGRDTIFEDMLAVYRKRNILKHKIRFSFKDEDAGGDGVCRDAYSGFFEKALSSWQGACFKIPSSQIEDEDLFLVGKIITHAFITYKVFPLAFSKATLKHFLGFNPTNVELRNSFFFFLPDNERGLFEGTAEFDQQGIIDILSECSIFKMPTLNNLIELTDKAACATLIKKPAWQCQAIVSGMGNFWKLVTPKMIDSLYDVSVPTSSKVLNALDVEEKSAQDQRVTTMLHRYLRSCSSIQLRKILRFISGSEMILPRTVIKVIFENQPPLHIRPRTQTCFTILILARQYTDFFHLKTNLDFYMNHNMTEVMKVFDN</sequence>
<evidence type="ECO:0000313" key="3">
    <source>
        <dbReference type="Proteomes" id="UP000594262"/>
    </source>
</evidence>
<feature type="compositionally biased region" description="Polar residues" evidence="1">
    <location>
        <begin position="49"/>
        <end position="63"/>
    </location>
</feature>
<feature type="compositionally biased region" description="Polar residues" evidence="1">
    <location>
        <begin position="84"/>
        <end position="113"/>
    </location>
</feature>
<evidence type="ECO:0000313" key="2">
    <source>
        <dbReference type="EnsemblMetazoa" id="CLYHEMP026119.1"/>
    </source>
</evidence>
<name>A0A7M6DRV2_9CNID</name>
<dbReference type="OrthoDB" id="5967625at2759"/>
<reference evidence="2" key="1">
    <citation type="submission" date="2021-01" db="UniProtKB">
        <authorList>
            <consortium name="EnsemblMetazoa"/>
        </authorList>
    </citation>
    <scope>IDENTIFICATION</scope>
</reference>
<dbReference type="SUPFAM" id="SSF56204">
    <property type="entry name" value="Hect, E3 ligase catalytic domain"/>
    <property type="match status" value="1"/>
</dbReference>
<proteinExistence type="predicted"/>
<feature type="region of interest" description="Disordered" evidence="1">
    <location>
        <begin position="34"/>
        <end position="231"/>
    </location>
</feature>
<dbReference type="Gene3D" id="3.90.1750.10">
    <property type="entry name" value="Hect, E3 ligase catalytic domains"/>
    <property type="match status" value="1"/>
</dbReference>
<accession>A0A7M6DRV2</accession>
<feature type="compositionally biased region" description="Polar residues" evidence="1">
    <location>
        <begin position="122"/>
        <end position="136"/>
    </location>
</feature>
<dbReference type="EnsemblMetazoa" id="CLYHEMT026119.1">
    <property type="protein sequence ID" value="CLYHEMP026119.1"/>
    <property type="gene ID" value="CLYHEMG026119"/>
</dbReference>
<dbReference type="AlphaFoldDB" id="A0A7M6DRV2"/>
<dbReference type="Proteomes" id="UP000594262">
    <property type="component" value="Unplaced"/>
</dbReference>
<feature type="compositionally biased region" description="Polar residues" evidence="1">
    <location>
        <begin position="195"/>
        <end position="231"/>
    </location>
</feature>
<dbReference type="InterPro" id="IPR035983">
    <property type="entry name" value="Hect_E3_ubiquitin_ligase"/>
</dbReference>
<evidence type="ECO:0008006" key="4">
    <source>
        <dbReference type="Google" id="ProtNLM"/>
    </source>
</evidence>
<organism evidence="2 3">
    <name type="scientific">Clytia hemisphaerica</name>
    <dbReference type="NCBI Taxonomy" id="252671"/>
    <lineage>
        <taxon>Eukaryota</taxon>
        <taxon>Metazoa</taxon>
        <taxon>Cnidaria</taxon>
        <taxon>Hydrozoa</taxon>
        <taxon>Hydroidolina</taxon>
        <taxon>Leptothecata</taxon>
        <taxon>Obeliida</taxon>
        <taxon>Clytiidae</taxon>
        <taxon>Clytia</taxon>
    </lineage>
</organism>
<protein>
    <recommendedName>
        <fullName evidence="4">HECT domain-containing protein</fullName>
    </recommendedName>
</protein>
<dbReference type="Gene3D" id="3.30.2410.10">
    <property type="entry name" value="Hect, E3 ligase catalytic domain"/>
    <property type="match status" value="1"/>
</dbReference>
<feature type="compositionally biased region" description="Polar residues" evidence="1">
    <location>
        <begin position="157"/>
        <end position="171"/>
    </location>
</feature>
<evidence type="ECO:0000256" key="1">
    <source>
        <dbReference type="SAM" id="MobiDB-lite"/>
    </source>
</evidence>